<dbReference type="PROSITE" id="PS00061">
    <property type="entry name" value="ADH_SHORT"/>
    <property type="match status" value="1"/>
</dbReference>
<proteinExistence type="predicted"/>
<keyword evidence="5" id="KW-1185">Reference proteome</keyword>
<name>A0A835YIP3_9STRA</name>
<dbReference type="InterPro" id="IPR036291">
    <property type="entry name" value="NAD(P)-bd_dom_sf"/>
</dbReference>
<evidence type="ECO:0000256" key="2">
    <source>
        <dbReference type="ARBA" id="ARBA00023002"/>
    </source>
</evidence>
<dbReference type="Pfam" id="PF00106">
    <property type="entry name" value="adh_short"/>
    <property type="match status" value="1"/>
</dbReference>
<keyword evidence="2" id="KW-0560">Oxidoreductase</keyword>
<sequence>MLLNVLEVLTSPWLLGALALPTVLWIVLYFGPLLATMVLPAQNLKKKYGAEWALVTGGSSGIGRALVEALALQGFNVVIVALGGGLLDETHAALSAAFKDQKFVKVGVNFAPGVDYMTPIKEATDGLPIQCIFNNAGYIVTGFYDSTLGAKQAANMECNAVAAARITHHFLGRLIAARLRGCVVFTSSAVAYMPAPFCVMYGATKAFLTNFAGSLAAEVRCKGVDVLSIHPSPVATAFYSGLDHRIDMMDKAARGAVAASTLPKVIFKSVGRVVWREVGAPAVIMRLSASLLPGNFLYWSSAVAAPFLPDYKTHDVNRGRKE</sequence>
<protein>
    <submittedName>
        <fullName evidence="4">Uncharacterized protein</fullName>
    </submittedName>
</protein>
<dbReference type="Proteomes" id="UP000664859">
    <property type="component" value="Unassembled WGS sequence"/>
</dbReference>
<dbReference type="InterPro" id="IPR002347">
    <property type="entry name" value="SDR_fam"/>
</dbReference>
<keyword evidence="3" id="KW-0812">Transmembrane</keyword>
<dbReference type="PANTHER" id="PTHR43899:SF4">
    <property type="entry name" value="17 BETA-HYDROXYSTEROID DEHYDROGENASE TYPE 3"/>
    <property type="match status" value="1"/>
</dbReference>
<comment type="subcellular location">
    <subcellularLocation>
        <location evidence="1">Endoplasmic reticulum</location>
    </subcellularLocation>
</comment>
<dbReference type="SUPFAM" id="SSF51735">
    <property type="entry name" value="NAD(P)-binding Rossmann-fold domains"/>
    <property type="match status" value="1"/>
</dbReference>
<dbReference type="GO" id="GO:0005783">
    <property type="term" value="C:endoplasmic reticulum"/>
    <property type="evidence" value="ECO:0007669"/>
    <property type="project" value="UniProtKB-SubCell"/>
</dbReference>
<reference evidence="4" key="1">
    <citation type="submission" date="2021-02" db="EMBL/GenBank/DDBJ databases">
        <title>First Annotated Genome of the Yellow-green Alga Tribonema minus.</title>
        <authorList>
            <person name="Mahan K.M."/>
        </authorList>
    </citation>
    <scope>NUCLEOTIDE SEQUENCE</scope>
    <source>
        <strain evidence="4">UTEX B ZZ1240</strain>
    </source>
</reference>
<evidence type="ECO:0000256" key="3">
    <source>
        <dbReference type="SAM" id="Phobius"/>
    </source>
</evidence>
<evidence type="ECO:0000313" key="4">
    <source>
        <dbReference type="EMBL" id="KAG5176236.1"/>
    </source>
</evidence>
<keyword evidence="3" id="KW-0472">Membrane</keyword>
<organism evidence="4 5">
    <name type="scientific">Tribonema minus</name>
    <dbReference type="NCBI Taxonomy" id="303371"/>
    <lineage>
        <taxon>Eukaryota</taxon>
        <taxon>Sar</taxon>
        <taxon>Stramenopiles</taxon>
        <taxon>Ochrophyta</taxon>
        <taxon>PX clade</taxon>
        <taxon>Xanthophyceae</taxon>
        <taxon>Tribonematales</taxon>
        <taxon>Tribonemataceae</taxon>
        <taxon>Tribonema</taxon>
    </lineage>
</organism>
<dbReference type="InterPro" id="IPR020904">
    <property type="entry name" value="Sc_DH/Rdtase_CS"/>
</dbReference>
<dbReference type="AlphaFoldDB" id="A0A835YIP3"/>
<dbReference type="InterPro" id="IPR051019">
    <property type="entry name" value="VLCFA-Steroid_DH"/>
</dbReference>
<dbReference type="GO" id="GO:0016491">
    <property type="term" value="F:oxidoreductase activity"/>
    <property type="evidence" value="ECO:0007669"/>
    <property type="project" value="UniProtKB-KW"/>
</dbReference>
<accession>A0A835YIP3</accession>
<evidence type="ECO:0000313" key="5">
    <source>
        <dbReference type="Proteomes" id="UP000664859"/>
    </source>
</evidence>
<comment type="caution">
    <text evidence="4">The sequence shown here is derived from an EMBL/GenBank/DDBJ whole genome shotgun (WGS) entry which is preliminary data.</text>
</comment>
<dbReference type="PRINTS" id="PR00081">
    <property type="entry name" value="GDHRDH"/>
</dbReference>
<feature type="transmembrane region" description="Helical" evidence="3">
    <location>
        <begin position="12"/>
        <end position="39"/>
    </location>
</feature>
<evidence type="ECO:0000256" key="1">
    <source>
        <dbReference type="ARBA" id="ARBA00004240"/>
    </source>
</evidence>
<keyword evidence="3" id="KW-1133">Transmembrane helix</keyword>
<dbReference type="Gene3D" id="3.40.50.720">
    <property type="entry name" value="NAD(P)-binding Rossmann-like Domain"/>
    <property type="match status" value="1"/>
</dbReference>
<dbReference type="OrthoDB" id="1393670at2759"/>
<gene>
    <name evidence="4" type="ORF">JKP88DRAFT_270878</name>
</gene>
<dbReference type="PANTHER" id="PTHR43899">
    <property type="entry name" value="RH59310P"/>
    <property type="match status" value="1"/>
</dbReference>
<dbReference type="EMBL" id="JAFCMP010000539">
    <property type="protein sequence ID" value="KAG5176236.1"/>
    <property type="molecule type" value="Genomic_DNA"/>
</dbReference>